<dbReference type="Proteomes" id="UP000517106">
    <property type="component" value="Unassembled WGS sequence"/>
</dbReference>
<keyword evidence="3" id="KW-1185">Reference proteome</keyword>
<feature type="transmembrane region" description="Helical" evidence="1">
    <location>
        <begin position="6"/>
        <end position="26"/>
    </location>
</feature>
<keyword evidence="1" id="KW-0472">Membrane</keyword>
<dbReference type="EMBL" id="JACIVA010000042">
    <property type="protein sequence ID" value="MBB1097103.1"/>
    <property type="molecule type" value="Genomic_DNA"/>
</dbReference>
<feature type="transmembrane region" description="Helical" evidence="1">
    <location>
        <begin position="38"/>
        <end position="56"/>
    </location>
</feature>
<sequence>MYTLSYVLYGIGGVAVLILLGFTIALFKKKGTAKTNKIALIISVLVAVASFGYGGYHQYDINQTIEAADDEFADNADKFTKLYKTTYDDIEESGNSIRDSWAKGIVDAAADDEQADIPSIIVEAVVDNQENIDNSTTNIHKLKKYLDTMNDYDTGEYDYDAYNKAYKRLNSLVNYVSDPSGSLSSYSDKLDTLVSDVDDAYKDIE</sequence>
<dbReference type="RefSeq" id="WP_182595851.1">
    <property type="nucleotide sequence ID" value="NZ_JACIVA010000042.1"/>
</dbReference>
<evidence type="ECO:0000313" key="3">
    <source>
        <dbReference type="Proteomes" id="UP000517106"/>
    </source>
</evidence>
<organism evidence="2 3">
    <name type="scientific">Limosilactobacillus rudii</name>
    <dbReference type="NCBI Taxonomy" id="2759755"/>
    <lineage>
        <taxon>Bacteria</taxon>
        <taxon>Bacillati</taxon>
        <taxon>Bacillota</taxon>
        <taxon>Bacilli</taxon>
        <taxon>Lactobacillales</taxon>
        <taxon>Lactobacillaceae</taxon>
        <taxon>Limosilactobacillus</taxon>
    </lineage>
</organism>
<keyword evidence="1" id="KW-1133">Transmembrane helix</keyword>
<name>A0A7W3UKA7_9LACO</name>
<evidence type="ECO:0000256" key="1">
    <source>
        <dbReference type="SAM" id="Phobius"/>
    </source>
</evidence>
<dbReference type="AlphaFoldDB" id="A0A7W3UKA7"/>
<comment type="caution">
    <text evidence="2">The sequence shown here is derived from an EMBL/GenBank/DDBJ whole genome shotgun (WGS) entry which is preliminary data.</text>
</comment>
<accession>A0A7W3UKA7</accession>
<gene>
    <name evidence="2" type="ORF">H5S09_03980</name>
</gene>
<evidence type="ECO:0000313" key="2">
    <source>
        <dbReference type="EMBL" id="MBB1097103.1"/>
    </source>
</evidence>
<proteinExistence type="predicted"/>
<reference evidence="2 3" key="1">
    <citation type="submission" date="2020-07" db="EMBL/GenBank/DDBJ databases">
        <title>Description of Limosilactobacillus balticus sp. nov., Limosilactobacillus agrestis sp. nov., Limosilactobacillus albertensis sp. nov., Limosilactobacillus rudii sp. nov., Limosilactobacillus fastidiosus sp. nov., five novel Limosilactobacillus species isolated from the vertebrate gastrointestinal tract, and proposal of 6 subspecies of Limosilactobacillus reuteri adapted to the gastrointestinal tract of specific vertebrate hosts.</title>
        <authorList>
            <person name="Li F."/>
            <person name="Cheng C."/>
            <person name="Zheng J."/>
            <person name="Quevedo R.M."/>
            <person name="Li J."/>
            <person name="Roos S."/>
            <person name="Gaenzle M.G."/>
            <person name="Walter J."/>
        </authorList>
    </citation>
    <scope>NUCLEOTIDE SEQUENCE [LARGE SCALE GENOMIC DNA]</scope>
    <source>
        <strain evidence="2 3">STM2_1</strain>
    </source>
</reference>
<protein>
    <submittedName>
        <fullName evidence="2">Uncharacterized protein</fullName>
    </submittedName>
</protein>
<keyword evidence="1" id="KW-0812">Transmembrane</keyword>